<keyword evidence="3" id="KW-0479">Metal-binding</keyword>
<evidence type="ECO:0000313" key="9">
    <source>
        <dbReference type="EMBL" id="WWD22791.1"/>
    </source>
</evidence>
<evidence type="ECO:0000313" key="10">
    <source>
        <dbReference type="Proteomes" id="UP000322225"/>
    </source>
</evidence>
<evidence type="ECO:0000259" key="8">
    <source>
        <dbReference type="Pfam" id="PF02668"/>
    </source>
</evidence>
<dbReference type="GO" id="GO:0051213">
    <property type="term" value="F:dioxygenase activity"/>
    <property type="evidence" value="ECO:0007669"/>
    <property type="project" value="UniProtKB-KW"/>
</dbReference>
<dbReference type="GO" id="GO:0046872">
    <property type="term" value="F:metal ion binding"/>
    <property type="evidence" value="ECO:0007669"/>
    <property type="project" value="UniProtKB-KW"/>
</dbReference>
<gene>
    <name evidence="9" type="ORF">CI109_107285</name>
</gene>
<dbReference type="GO" id="GO:0045329">
    <property type="term" value="P:carnitine biosynthetic process"/>
    <property type="evidence" value="ECO:0007669"/>
    <property type="project" value="TreeGrafter"/>
</dbReference>
<evidence type="ECO:0000256" key="2">
    <source>
        <dbReference type="ARBA" id="ARBA00008654"/>
    </source>
</evidence>
<dbReference type="PANTHER" id="PTHR10696">
    <property type="entry name" value="GAMMA-BUTYROBETAINE HYDROXYLASE-RELATED"/>
    <property type="match status" value="1"/>
</dbReference>
<proteinExistence type="inferred from homology"/>
<evidence type="ECO:0000256" key="1">
    <source>
        <dbReference type="ARBA" id="ARBA00001954"/>
    </source>
</evidence>
<dbReference type="InterPro" id="IPR038492">
    <property type="entry name" value="GBBH-like_N_sf"/>
</dbReference>
<feature type="compositionally biased region" description="Basic residues" evidence="7">
    <location>
        <begin position="163"/>
        <end position="172"/>
    </location>
</feature>
<evidence type="ECO:0000256" key="4">
    <source>
        <dbReference type="ARBA" id="ARBA00022964"/>
    </source>
</evidence>
<keyword evidence="10" id="KW-1185">Reference proteome</keyword>
<comment type="cofactor">
    <cofactor evidence="1">
        <name>Fe(2+)</name>
        <dbReference type="ChEBI" id="CHEBI:29033"/>
    </cofactor>
</comment>
<dbReference type="InterPro" id="IPR050411">
    <property type="entry name" value="AlphaKG_dependent_hydroxylases"/>
</dbReference>
<dbReference type="Gene3D" id="3.30.2020.30">
    <property type="match status" value="1"/>
</dbReference>
<protein>
    <recommendedName>
        <fullName evidence="8">TauD/TfdA-like domain-containing protein</fullName>
    </recommendedName>
</protein>
<comment type="similarity">
    <text evidence="2">Belongs to the gamma-BBH/TMLD family.</text>
</comment>
<organism evidence="9 10">
    <name type="scientific">Kwoniella shandongensis</name>
    <dbReference type="NCBI Taxonomy" id="1734106"/>
    <lineage>
        <taxon>Eukaryota</taxon>
        <taxon>Fungi</taxon>
        <taxon>Dikarya</taxon>
        <taxon>Basidiomycota</taxon>
        <taxon>Agaricomycotina</taxon>
        <taxon>Tremellomycetes</taxon>
        <taxon>Tremellales</taxon>
        <taxon>Cryptococcaceae</taxon>
        <taxon>Kwoniella</taxon>
    </lineage>
</organism>
<dbReference type="PANTHER" id="PTHR10696:SF25">
    <property type="entry name" value="OXIDOREDUCTASE AIM17-RELATED"/>
    <property type="match status" value="1"/>
</dbReference>
<dbReference type="GO" id="GO:0005739">
    <property type="term" value="C:mitochondrion"/>
    <property type="evidence" value="ECO:0007669"/>
    <property type="project" value="TreeGrafter"/>
</dbReference>
<sequence length="603" mass="68563">MNRVINREQECIIQSPHLHLLIVFLLVERLAMPPTASTSILRIIPSRRASNLIRPVVQSRHQSGSSESRPPTRPRQPRTDIASFAVGSDLLTPPIKAPPSRPIGAETHRPPVRPSSLPRPVLKANPYAGNYTISEADLGEPSDTAVITPVHPSSPLSSSTHAEKRHRRRPFAQRRSGGGPVEQKAQHVFNFPPNESVAIYPGYITYTNEGVTKTITSARLYDNCNCPRCRDKSTKQKSTTTLDAISQSTTPTYRKVRHKHTGKHGLLIDWSSQNQHATFYPTWVLRWITDPESFDRIHRTPSFTRQPWDAEALSRTQLRIPFSEMQSSLLQVLEQLQVFGLVVIEGVPTNPTTDQECMLRKTMGMIGEIRNTFYGETWDVKSVKQSKNVAYTDLDLGLHMDLLYFSSPPRFQALHCLRNRVNGGMSYFVDSFKVAYDLPAPLFETLQNHHIGYMYDNDNHYLRYQHPVIDPEFSLTNPHAAVNWSPPFRASTGPLPSAPKSPVLAASEETRIYNAVGEFEKRLADPKYRYQFTMREGDLVLFDNRRVLHARTSFRDKTEEERTQEGIELVEGEPTRWLKGCYLDGEVVWDKLAVLQRQAHDAR</sequence>
<dbReference type="EMBL" id="CP144064">
    <property type="protein sequence ID" value="WWD22791.1"/>
    <property type="molecule type" value="Genomic_DNA"/>
</dbReference>
<evidence type="ECO:0000256" key="5">
    <source>
        <dbReference type="ARBA" id="ARBA00023002"/>
    </source>
</evidence>
<accession>A0AAJ8LT79</accession>
<reference evidence="9" key="2">
    <citation type="submission" date="2024-01" db="EMBL/GenBank/DDBJ databases">
        <title>Comparative genomics of Cryptococcus and Kwoniella reveals pathogenesis evolution and contrasting modes of karyotype evolution via chromosome fusion or intercentromeric recombination.</title>
        <authorList>
            <person name="Coelho M.A."/>
            <person name="David-Palma M."/>
            <person name="Shea T."/>
            <person name="Bowers K."/>
            <person name="McGinley-Smith S."/>
            <person name="Mohammad A.W."/>
            <person name="Gnirke A."/>
            <person name="Yurkov A.M."/>
            <person name="Nowrousian M."/>
            <person name="Sun S."/>
            <person name="Cuomo C.A."/>
            <person name="Heitman J."/>
        </authorList>
    </citation>
    <scope>NUCLEOTIDE SEQUENCE</scope>
    <source>
        <strain evidence="9">CBS 12478</strain>
    </source>
</reference>
<keyword evidence="4" id="KW-0223">Dioxygenase</keyword>
<evidence type="ECO:0000256" key="7">
    <source>
        <dbReference type="SAM" id="MobiDB-lite"/>
    </source>
</evidence>
<dbReference type="InterPro" id="IPR003819">
    <property type="entry name" value="TauD/TfdA-like"/>
</dbReference>
<name>A0AAJ8LT79_9TREE</name>
<keyword evidence="5" id="KW-0560">Oxidoreductase</keyword>
<dbReference type="SUPFAM" id="SSF51197">
    <property type="entry name" value="Clavaminate synthase-like"/>
    <property type="match status" value="1"/>
</dbReference>
<reference evidence="9" key="1">
    <citation type="submission" date="2017-08" db="EMBL/GenBank/DDBJ databases">
        <authorList>
            <person name="Cuomo C."/>
            <person name="Billmyre B."/>
            <person name="Heitman J."/>
        </authorList>
    </citation>
    <scope>NUCLEOTIDE SEQUENCE</scope>
    <source>
        <strain evidence="9">CBS 12478</strain>
    </source>
</reference>
<evidence type="ECO:0000256" key="6">
    <source>
        <dbReference type="ARBA" id="ARBA00023004"/>
    </source>
</evidence>
<feature type="region of interest" description="Disordered" evidence="7">
    <location>
        <begin position="54"/>
        <end position="183"/>
    </location>
</feature>
<dbReference type="Gene3D" id="3.60.130.10">
    <property type="entry name" value="Clavaminate synthase-like"/>
    <property type="match status" value="1"/>
</dbReference>
<dbReference type="KEGG" id="ksn:43587869"/>
<dbReference type="InterPro" id="IPR042098">
    <property type="entry name" value="TauD-like_sf"/>
</dbReference>
<evidence type="ECO:0000256" key="3">
    <source>
        <dbReference type="ARBA" id="ARBA00022723"/>
    </source>
</evidence>
<dbReference type="GeneID" id="43587869"/>
<dbReference type="RefSeq" id="XP_031862155.2">
    <property type="nucleotide sequence ID" value="XM_032003742.2"/>
</dbReference>
<dbReference type="Proteomes" id="UP000322225">
    <property type="component" value="Chromosome 14"/>
</dbReference>
<dbReference type="Pfam" id="PF02668">
    <property type="entry name" value="TauD"/>
    <property type="match status" value="1"/>
</dbReference>
<dbReference type="AlphaFoldDB" id="A0AAJ8LT79"/>
<keyword evidence="6" id="KW-0408">Iron</keyword>
<feature type="domain" description="TauD/TfdA-like" evidence="8">
    <location>
        <begin position="319"/>
        <end position="559"/>
    </location>
</feature>